<dbReference type="SUPFAM" id="SSF51695">
    <property type="entry name" value="PLC-like phosphodiesterases"/>
    <property type="match status" value="1"/>
</dbReference>
<accession>A0AAV9UYC2</accession>
<name>A0AAV9UYC2_9PEZI</name>
<dbReference type="GO" id="GO:0008081">
    <property type="term" value="F:phosphoric diester hydrolase activity"/>
    <property type="evidence" value="ECO:0007669"/>
    <property type="project" value="InterPro"/>
</dbReference>
<keyword evidence="3" id="KW-0732">Signal</keyword>
<protein>
    <recommendedName>
        <fullName evidence="2">Altered inheritance of mitochondria protein 6</fullName>
    </recommendedName>
</protein>
<dbReference type="PANTHER" id="PTHR31571:SF1">
    <property type="entry name" value="ALTERED INHERITANCE OF MITOCHONDRIA PROTEIN 6"/>
    <property type="match status" value="1"/>
</dbReference>
<comment type="caution">
    <text evidence="4">The sequence shown here is derived from an EMBL/GenBank/DDBJ whole genome shotgun (WGS) entry which is preliminary data.</text>
</comment>
<dbReference type="InterPro" id="IPR051236">
    <property type="entry name" value="HAT_RTT109-like"/>
</dbReference>
<feature type="chain" id="PRO_5044024254" description="Altered inheritance of mitochondria protein 6" evidence="3">
    <location>
        <begin position="19"/>
        <end position="325"/>
    </location>
</feature>
<organism evidence="4 5">
    <name type="scientific">Orbilia blumenaviensis</name>
    <dbReference type="NCBI Taxonomy" id="1796055"/>
    <lineage>
        <taxon>Eukaryota</taxon>
        <taxon>Fungi</taxon>
        <taxon>Dikarya</taxon>
        <taxon>Ascomycota</taxon>
        <taxon>Pezizomycotina</taxon>
        <taxon>Orbiliomycetes</taxon>
        <taxon>Orbiliales</taxon>
        <taxon>Orbiliaceae</taxon>
        <taxon>Orbilia</taxon>
    </lineage>
</organism>
<evidence type="ECO:0000313" key="4">
    <source>
        <dbReference type="EMBL" id="KAK6352118.1"/>
    </source>
</evidence>
<reference evidence="4 5" key="1">
    <citation type="submission" date="2019-10" db="EMBL/GenBank/DDBJ databases">
        <authorList>
            <person name="Palmer J.M."/>
        </authorList>
    </citation>
    <scope>NUCLEOTIDE SEQUENCE [LARGE SCALE GENOMIC DNA]</scope>
    <source>
        <strain evidence="4 5">TWF730</strain>
    </source>
</reference>
<evidence type="ECO:0000256" key="2">
    <source>
        <dbReference type="ARBA" id="ARBA00014286"/>
    </source>
</evidence>
<dbReference type="EMBL" id="JAVHNS010000006">
    <property type="protein sequence ID" value="KAK6352118.1"/>
    <property type="molecule type" value="Genomic_DNA"/>
</dbReference>
<dbReference type="GO" id="GO:0006629">
    <property type="term" value="P:lipid metabolic process"/>
    <property type="evidence" value="ECO:0007669"/>
    <property type="project" value="InterPro"/>
</dbReference>
<dbReference type="InterPro" id="IPR017946">
    <property type="entry name" value="PLC-like_Pdiesterase_TIM-brl"/>
</dbReference>
<proteinExistence type="inferred from homology"/>
<evidence type="ECO:0000313" key="5">
    <source>
        <dbReference type="Proteomes" id="UP001373714"/>
    </source>
</evidence>
<sequence>MRVSTLLIRSLAITIASASPQWSDPASIQHLAAGWAEKNPDLHNYPNSFTRGIYIKEIHSHNDYVHNAPFYEALSVGAISVEADVWAKDGELLVGHDEISLTKTRTLRSLYLDPILDSLRKMNPDTEFSQNTKCGLFGMWCPQPFYLAVDFKNNATEILPLLLRDLAPLREAGYLSEFNGQENIQRPITVHVGGTAVYENVIADQPLPRYHWVVAPIEKIDTPEEQKHADGTPVYDNTTSLFAQGHYGSMLGVPFEHVWGETTDAQKERLKQLVATARSRGLGSNFWGAPNWPIGARNSAWKAQIEAGVALLYVDDLQDAAQTVW</sequence>
<dbReference type="AlphaFoldDB" id="A0AAV9UYC2"/>
<feature type="signal peptide" evidence="3">
    <location>
        <begin position="1"/>
        <end position="18"/>
    </location>
</feature>
<dbReference type="PANTHER" id="PTHR31571">
    <property type="entry name" value="ALTERED INHERITANCE OF MITOCHONDRIA PROTEIN 6"/>
    <property type="match status" value="1"/>
</dbReference>
<evidence type="ECO:0000256" key="3">
    <source>
        <dbReference type="SAM" id="SignalP"/>
    </source>
</evidence>
<gene>
    <name evidence="4" type="primary">AIM6_2</name>
    <name evidence="4" type="ORF">TWF730_008949</name>
</gene>
<evidence type="ECO:0000256" key="1">
    <source>
        <dbReference type="ARBA" id="ARBA00008858"/>
    </source>
</evidence>
<keyword evidence="5" id="KW-1185">Reference proteome</keyword>
<comment type="similarity">
    <text evidence="1">Belongs to the AIM6 family.</text>
</comment>
<dbReference type="Proteomes" id="UP001373714">
    <property type="component" value="Unassembled WGS sequence"/>
</dbReference>